<accession>A0A0P1IJK5</accession>
<evidence type="ECO:0000313" key="2">
    <source>
        <dbReference type="Proteomes" id="UP000051260"/>
    </source>
</evidence>
<dbReference type="EMBL" id="CYUD01000017">
    <property type="protein sequence ID" value="CUK17399.1"/>
    <property type="molecule type" value="Genomic_DNA"/>
</dbReference>
<reference evidence="2" key="1">
    <citation type="submission" date="2015-09" db="EMBL/GenBank/DDBJ databases">
        <authorList>
            <person name="Rodrigo-Torres L."/>
            <person name="Arahal D.R."/>
        </authorList>
    </citation>
    <scope>NUCLEOTIDE SEQUENCE [LARGE SCALE GENOMIC DNA]</scope>
    <source>
        <strain evidence="2">CECT 5091</strain>
    </source>
</reference>
<dbReference type="Proteomes" id="UP000051260">
    <property type="component" value="Unassembled WGS sequence"/>
</dbReference>
<organism evidence="1 2">
    <name type="scientific">Ruegeria denitrificans</name>
    <dbReference type="NCBI Taxonomy" id="1715692"/>
    <lineage>
        <taxon>Bacteria</taxon>
        <taxon>Pseudomonadati</taxon>
        <taxon>Pseudomonadota</taxon>
        <taxon>Alphaproteobacteria</taxon>
        <taxon>Rhodobacterales</taxon>
        <taxon>Roseobacteraceae</taxon>
        <taxon>Ruegeria</taxon>
    </lineage>
</organism>
<evidence type="ECO:0000313" key="1">
    <source>
        <dbReference type="EMBL" id="CUK17399.1"/>
    </source>
</evidence>
<proteinExistence type="predicted"/>
<gene>
    <name evidence="1" type="ORF">RUE5091_04114</name>
</gene>
<dbReference type="AlphaFoldDB" id="A0A0P1IJK5"/>
<name>A0A0P1IJK5_9RHOB</name>
<dbReference type="STRING" id="1715692.RUE5091_04114"/>
<keyword evidence="2" id="KW-1185">Reference proteome</keyword>
<protein>
    <submittedName>
        <fullName evidence="1">Uncharacterized protein</fullName>
    </submittedName>
</protein>
<sequence length="41" mass="4533">MDAKNGTDATGKGFGIMRYLQNRLRCCSTVPRVLSLNPNFS</sequence>